<comment type="subcellular location">
    <subcellularLocation>
        <location evidence="1">Cell inner membrane</location>
        <topology evidence="1">Multi-pass membrane protein</topology>
    </subcellularLocation>
</comment>
<evidence type="ECO:0000313" key="10">
    <source>
        <dbReference type="Proteomes" id="UP000198406"/>
    </source>
</evidence>
<accession>A0A1Z5JF30</accession>
<feature type="transmembrane region" description="Helical" evidence="8">
    <location>
        <begin position="148"/>
        <end position="170"/>
    </location>
</feature>
<dbReference type="GO" id="GO:0003333">
    <property type="term" value="P:amino acid transmembrane transport"/>
    <property type="evidence" value="ECO:0007669"/>
    <property type="project" value="InterPro"/>
</dbReference>
<evidence type="ECO:0008006" key="11">
    <source>
        <dbReference type="Google" id="ProtNLM"/>
    </source>
</evidence>
<sequence>MGTIDDSRVLFPEYESQQVSRLYSSLQYQRQQGEVSVTRKEGNVWTAGALIAGTALGAGITAFPVATSSIGFVPSAVALTPAWIYMTLSGLLLAELHLNRMAETGKVQHSLLNLVNLGKPWNGVAAGSFWVVEYALVAYYFSQQQQQVIDPVLLAGILGSAVVGLSSNLLQKMNAVLLISALLALGVATFTSGGISFNTLLADQHPELVLNCLPILFMSLVYQSVVPTVVSQLEGDRTKITQAVVGAQLCRSSPC</sequence>
<evidence type="ECO:0000256" key="5">
    <source>
        <dbReference type="ARBA" id="ARBA00022692"/>
    </source>
</evidence>
<dbReference type="OrthoDB" id="438545at2759"/>
<keyword evidence="7 8" id="KW-0472">Membrane</keyword>
<keyword evidence="5 8" id="KW-0812">Transmembrane</keyword>
<evidence type="ECO:0000256" key="2">
    <source>
        <dbReference type="ARBA" id="ARBA00022448"/>
    </source>
</evidence>
<feature type="transmembrane region" description="Helical" evidence="8">
    <location>
        <begin position="208"/>
        <end position="225"/>
    </location>
</feature>
<dbReference type="InterPro" id="IPR018227">
    <property type="entry name" value="Amino_acid_transport_2"/>
</dbReference>
<keyword evidence="4" id="KW-0997">Cell inner membrane</keyword>
<feature type="transmembrane region" description="Helical" evidence="8">
    <location>
        <begin position="176"/>
        <end position="201"/>
    </location>
</feature>
<evidence type="ECO:0000256" key="6">
    <source>
        <dbReference type="ARBA" id="ARBA00022989"/>
    </source>
</evidence>
<keyword evidence="2" id="KW-0813">Transport</keyword>
<evidence type="ECO:0000256" key="8">
    <source>
        <dbReference type="SAM" id="Phobius"/>
    </source>
</evidence>
<keyword evidence="3" id="KW-1003">Cell membrane</keyword>
<keyword evidence="10" id="KW-1185">Reference proteome</keyword>
<feature type="transmembrane region" description="Helical" evidence="8">
    <location>
        <begin position="72"/>
        <end position="94"/>
    </location>
</feature>
<dbReference type="Pfam" id="PF03222">
    <property type="entry name" value="Trp_Tyr_perm"/>
    <property type="match status" value="1"/>
</dbReference>
<name>A0A1Z5JF30_FISSO</name>
<evidence type="ECO:0000256" key="3">
    <source>
        <dbReference type="ARBA" id="ARBA00022475"/>
    </source>
</evidence>
<proteinExistence type="predicted"/>
<comment type="caution">
    <text evidence="9">The sequence shown here is derived from an EMBL/GenBank/DDBJ whole genome shotgun (WGS) entry which is preliminary data.</text>
</comment>
<dbReference type="AlphaFoldDB" id="A0A1Z5JF30"/>
<gene>
    <name evidence="9" type="ORF">FisN_13Lh076</name>
</gene>
<evidence type="ECO:0000313" key="9">
    <source>
        <dbReference type="EMBL" id="GAX12615.1"/>
    </source>
</evidence>
<dbReference type="GO" id="GO:0005886">
    <property type="term" value="C:plasma membrane"/>
    <property type="evidence" value="ECO:0007669"/>
    <property type="project" value="UniProtKB-SubCell"/>
</dbReference>
<evidence type="ECO:0000256" key="4">
    <source>
        <dbReference type="ARBA" id="ARBA00022519"/>
    </source>
</evidence>
<evidence type="ECO:0000256" key="7">
    <source>
        <dbReference type="ARBA" id="ARBA00023136"/>
    </source>
</evidence>
<dbReference type="PANTHER" id="PTHR32195">
    <property type="entry name" value="OS07G0662800 PROTEIN"/>
    <property type="match status" value="1"/>
</dbReference>
<dbReference type="EMBL" id="BDSP01000053">
    <property type="protein sequence ID" value="GAX12615.1"/>
    <property type="molecule type" value="Genomic_DNA"/>
</dbReference>
<dbReference type="PANTHER" id="PTHR32195:SF26">
    <property type="entry name" value="TRYPTOPHAN OR TYROSINE TRANSPORTER PROTEIN"/>
    <property type="match status" value="1"/>
</dbReference>
<dbReference type="InParanoid" id="A0A1Z5JF30"/>
<keyword evidence="6 8" id="KW-1133">Transmembrane helix</keyword>
<protein>
    <recommendedName>
        <fullName evidence="11">Amino acid transporter transmembrane domain-containing protein</fullName>
    </recommendedName>
</protein>
<reference evidence="9 10" key="1">
    <citation type="journal article" date="2015" name="Plant Cell">
        <title>Oil accumulation by the oleaginous diatom Fistulifera solaris as revealed by the genome and transcriptome.</title>
        <authorList>
            <person name="Tanaka T."/>
            <person name="Maeda Y."/>
            <person name="Veluchamy A."/>
            <person name="Tanaka M."/>
            <person name="Abida H."/>
            <person name="Marechal E."/>
            <person name="Bowler C."/>
            <person name="Muto M."/>
            <person name="Sunaga Y."/>
            <person name="Tanaka M."/>
            <person name="Yoshino T."/>
            <person name="Taniguchi T."/>
            <person name="Fukuda Y."/>
            <person name="Nemoto M."/>
            <person name="Matsumoto M."/>
            <person name="Wong P.S."/>
            <person name="Aburatani S."/>
            <person name="Fujibuchi W."/>
        </authorList>
    </citation>
    <scope>NUCLEOTIDE SEQUENCE [LARGE SCALE GENOMIC DNA]</scope>
    <source>
        <strain evidence="9 10">JPCC DA0580</strain>
    </source>
</reference>
<organism evidence="9 10">
    <name type="scientific">Fistulifera solaris</name>
    <name type="common">Oleaginous diatom</name>
    <dbReference type="NCBI Taxonomy" id="1519565"/>
    <lineage>
        <taxon>Eukaryota</taxon>
        <taxon>Sar</taxon>
        <taxon>Stramenopiles</taxon>
        <taxon>Ochrophyta</taxon>
        <taxon>Bacillariophyta</taxon>
        <taxon>Bacillariophyceae</taxon>
        <taxon>Bacillariophycidae</taxon>
        <taxon>Naviculales</taxon>
        <taxon>Naviculaceae</taxon>
        <taxon>Fistulifera</taxon>
    </lineage>
</organism>
<feature type="transmembrane region" description="Helical" evidence="8">
    <location>
        <begin position="121"/>
        <end position="141"/>
    </location>
</feature>
<dbReference type="Proteomes" id="UP000198406">
    <property type="component" value="Unassembled WGS sequence"/>
</dbReference>
<feature type="transmembrane region" description="Helical" evidence="8">
    <location>
        <begin position="44"/>
        <end position="65"/>
    </location>
</feature>
<evidence type="ECO:0000256" key="1">
    <source>
        <dbReference type="ARBA" id="ARBA00004429"/>
    </source>
</evidence>